<name>A0A9P7HVI2_9HYPO</name>
<keyword evidence="3" id="KW-0479">Metal-binding</keyword>
<sequence>MKAIQIKEFNAPYTVSDVDKPKPKPHQLLIQIKAGGFCHTDCMALENVFKSKLPFIGSHEPAGVVVEVGSEVQGFVKGDHVGCLNFDRNCPDCKAGRPIYCDNPLMKGITTDGACAEYMAADARFTVKLPDSLDFPTAACMMCVGITVYGGIKKAQVPSGGSIGVVGIGGLGHIGTQVAKAMGYQVAAIDVKQDALDLVASYDLKPDICILSTDPAETSMEKITNVINGDCPGLDATIIATDAPAAFDLAAKLTRKHGTMVLLGQPEKGITLSYQNVIFRDIKLIGSLVADTDETEELLELVVKHNIQVKIKEWKLEDAEKMRQEYLAGRNSGKNVVIF</sequence>
<evidence type="ECO:0000313" key="8">
    <source>
        <dbReference type="Proteomes" id="UP000750502"/>
    </source>
</evidence>
<keyword evidence="8" id="KW-1185">Reference proteome</keyword>
<dbReference type="SMART" id="SM00829">
    <property type="entry name" value="PKS_ER"/>
    <property type="match status" value="1"/>
</dbReference>
<dbReference type="InterPro" id="IPR013154">
    <property type="entry name" value="ADH-like_N"/>
</dbReference>
<dbReference type="GO" id="GO:0005737">
    <property type="term" value="C:cytoplasm"/>
    <property type="evidence" value="ECO:0007669"/>
    <property type="project" value="TreeGrafter"/>
</dbReference>
<dbReference type="AlphaFoldDB" id="A0A9P7HVI2"/>
<evidence type="ECO:0000256" key="3">
    <source>
        <dbReference type="ARBA" id="ARBA00022723"/>
    </source>
</evidence>
<evidence type="ECO:0000256" key="5">
    <source>
        <dbReference type="ARBA" id="ARBA00023002"/>
    </source>
</evidence>
<keyword evidence="5" id="KW-0560">Oxidoreductase</keyword>
<dbReference type="InterPro" id="IPR013149">
    <property type="entry name" value="ADH-like_C"/>
</dbReference>
<evidence type="ECO:0000256" key="4">
    <source>
        <dbReference type="ARBA" id="ARBA00022833"/>
    </source>
</evidence>
<organism evidence="7 8">
    <name type="scientific">Fusarium xylarioides</name>
    <dbReference type="NCBI Taxonomy" id="221167"/>
    <lineage>
        <taxon>Eukaryota</taxon>
        <taxon>Fungi</taxon>
        <taxon>Dikarya</taxon>
        <taxon>Ascomycota</taxon>
        <taxon>Pezizomycotina</taxon>
        <taxon>Sordariomycetes</taxon>
        <taxon>Hypocreomycetidae</taxon>
        <taxon>Hypocreales</taxon>
        <taxon>Nectriaceae</taxon>
        <taxon>Fusarium</taxon>
        <taxon>Fusarium fujikuroi species complex</taxon>
    </lineage>
</organism>
<dbReference type="GO" id="GO:0046872">
    <property type="term" value="F:metal ion binding"/>
    <property type="evidence" value="ECO:0007669"/>
    <property type="project" value="UniProtKB-KW"/>
</dbReference>
<dbReference type="Pfam" id="PF08240">
    <property type="entry name" value="ADH_N"/>
    <property type="match status" value="1"/>
</dbReference>
<reference evidence="7" key="1">
    <citation type="journal article" date="2020" name="bioRxiv">
        <title>Historical genomics reveals the evolutionary mechanisms behind multiple outbreaks of the host-specific coffee wilt pathogen Fusarium xylarioides.</title>
        <authorList>
            <person name="Peck D."/>
            <person name="Nowell R.W."/>
            <person name="Flood J."/>
            <person name="Ryan M.J."/>
            <person name="Barraclough T.G."/>
        </authorList>
    </citation>
    <scope>NUCLEOTIDE SEQUENCE</scope>
    <source>
        <strain evidence="7">IMI 127659i</strain>
    </source>
</reference>
<dbReference type="InterPro" id="IPR036291">
    <property type="entry name" value="NAD(P)-bd_dom_sf"/>
</dbReference>
<dbReference type="EMBL" id="JADFTT010000126">
    <property type="protein sequence ID" value="KAG5767259.1"/>
    <property type="molecule type" value="Genomic_DNA"/>
</dbReference>
<comment type="caution">
    <text evidence="7">The sequence shown here is derived from an EMBL/GenBank/DDBJ whole genome shotgun (WGS) entry which is preliminary data.</text>
</comment>
<evidence type="ECO:0000259" key="6">
    <source>
        <dbReference type="SMART" id="SM00829"/>
    </source>
</evidence>
<gene>
    <name evidence="7" type="ORF">H9Q72_004709</name>
</gene>
<dbReference type="GO" id="GO:0004022">
    <property type="term" value="F:alcohol dehydrogenase (NAD+) activity"/>
    <property type="evidence" value="ECO:0007669"/>
    <property type="project" value="TreeGrafter"/>
</dbReference>
<dbReference type="Gene3D" id="3.40.50.720">
    <property type="entry name" value="NAD(P)-binding Rossmann-like Domain"/>
    <property type="match status" value="1"/>
</dbReference>
<comment type="cofactor">
    <cofactor evidence="1">
        <name>Zn(2+)</name>
        <dbReference type="ChEBI" id="CHEBI:29105"/>
    </cofactor>
</comment>
<dbReference type="InterPro" id="IPR020843">
    <property type="entry name" value="ER"/>
</dbReference>
<dbReference type="Proteomes" id="UP000750502">
    <property type="component" value="Unassembled WGS sequence"/>
</dbReference>
<dbReference type="PANTHER" id="PTHR42940:SF8">
    <property type="entry name" value="VACUOLAR PROTEIN SORTING-ASSOCIATED PROTEIN 11"/>
    <property type="match status" value="1"/>
</dbReference>
<keyword evidence="4" id="KW-0862">Zinc</keyword>
<dbReference type="Pfam" id="PF00107">
    <property type="entry name" value="ADH_zinc_N"/>
    <property type="match status" value="1"/>
</dbReference>
<comment type="similarity">
    <text evidence="2">Belongs to the zinc-containing alcohol dehydrogenase family.</text>
</comment>
<dbReference type="InterPro" id="IPR011032">
    <property type="entry name" value="GroES-like_sf"/>
</dbReference>
<evidence type="ECO:0000256" key="2">
    <source>
        <dbReference type="ARBA" id="ARBA00008072"/>
    </source>
</evidence>
<dbReference type="OrthoDB" id="256333at2759"/>
<evidence type="ECO:0000256" key="1">
    <source>
        <dbReference type="ARBA" id="ARBA00001947"/>
    </source>
</evidence>
<dbReference type="Gene3D" id="3.90.180.10">
    <property type="entry name" value="Medium-chain alcohol dehydrogenases, catalytic domain"/>
    <property type="match status" value="1"/>
</dbReference>
<protein>
    <recommendedName>
        <fullName evidence="6">Enoyl reductase (ER) domain-containing protein</fullName>
    </recommendedName>
</protein>
<dbReference type="SUPFAM" id="SSF51735">
    <property type="entry name" value="NAD(P)-binding Rossmann-fold domains"/>
    <property type="match status" value="1"/>
</dbReference>
<evidence type="ECO:0000313" key="7">
    <source>
        <dbReference type="EMBL" id="KAG5767259.1"/>
    </source>
</evidence>
<dbReference type="SUPFAM" id="SSF50129">
    <property type="entry name" value="GroES-like"/>
    <property type="match status" value="1"/>
</dbReference>
<feature type="domain" description="Enoyl reductase (ER)" evidence="6">
    <location>
        <begin position="7"/>
        <end position="337"/>
    </location>
</feature>
<reference evidence="7" key="2">
    <citation type="submission" date="2020-10" db="EMBL/GenBank/DDBJ databases">
        <authorList>
            <person name="Peck L.D."/>
            <person name="Nowell R.W."/>
            <person name="Flood J."/>
            <person name="Ryan M.J."/>
            <person name="Barraclough T.G."/>
        </authorList>
    </citation>
    <scope>NUCLEOTIDE SEQUENCE</scope>
    <source>
        <strain evidence="7">IMI 127659i</strain>
    </source>
</reference>
<proteinExistence type="inferred from homology"/>
<dbReference type="PANTHER" id="PTHR42940">
    <property type="entry name" value="ALCOHOL DEHYDROGENASE 1-RELATED"/>
    <property type="match status" value="1"/>
</dbReference>
<accession>A0A9P7HVI2</accession>